<evidence type="ECO:0000256" key="4">
    <source>
        <dbReference type="PROSITE-ProRule" id="PRU00335"/>
    </source>
</evidence>
<proteinExistence type="predicted"/>
<dbReference type="PANTHER" id="PTHR30055">
    <property type="entry name" value="HTH-TYPE TRANSCRIPTIONAL REGULATOR RUTR"/>
    <property type="match status" value="1"/>
</dbReference>
<keyword evidence="2 4" id="KW-0238">DNA-binding</keyword>
<evidence type="ECO:0000259" key="5">
    <source>
        <dbReference type="PROSITE" id="PS50977"/>
    </source>
</evidence>
<name>A0ABQ2VDV0_9ACTN</name>
<dbReference type="PANTHER" id="PTHR30055:SF238">
    <property type="entry name" value="MYCOFACTOCIN BIOSYNTHESIS TRANSCRIPTIONAL REGULATOR MFTR-RELATED"/>
    <property type="match status" value="1"/>
</dbReference>
<dbReference type="InterPro" id="IPR036271">
    <property type="entry name" value="Tet_transcr_reg_TetR-rel_C_sf"/>
</dbReference>
<evidence type="ECO:0000256" key="1">
    <source>
        <dbReference type="ARBA" id="ARBA00023015"/>
    </source>
</evidence>
<dbReference type="InterPro" id="IPR050109">
    <property type="entry name" value="HTH-type_TetR-like_transc_reg"/>
</dbReference>
<dbReference type="PROSITE" id="PS50977">
    <property type="entry name" value="HTH_TETR_2"/>
    <property type="match status" value="1"/>
</dbReference>
<accession>A0ABQ2VDV0</accession>
<feature type="DNA-binding region" description="H-T-H motif" evidence="4">
    <location>
        <begin position="32"/>
        <end position="51"/>
    </location>
</feature>
<comment type="caution">
    <text evidence="6">The sequence shown here is derived from an EMBL/GenBank/DDBJ whole genome shotgun (WGS) entry which is preliminary data.</text>
</comment>
<dbReference type="Gene3D" id="1.10.357.10">
    <property type="entry name" value="Tetracycline Repressor, domain 2"/>
    <property type="match status" value="1"/>
</dbReference>
<dbReference type="RefSeq" id="WP_189303183.1">
    <property type="nucleotide sequence ID" value="NZ_BMRP01000017.1"/>
</dbReference>
<evidence type="ECO:0000313" key="7">
    <source>
        <dbReference type="Proteomes" id="UP000654471"/>
    </source>
</evidence>
<dbReference type="EMBL" id="BMRP01000017">
    <property type="protein sequence ID" value="GGU76390.1"/>
    <property type="molecule type" value="Genomic_DNA"/>
</dbReference>
<keyword evidence="7" id="KW-1185">Reference proteome</keyword>
<feature type="domain" description="HTH tetR-type" evidence="5">
    <location>
        <begin position="9"/>
        <end position="69"/>
    </location>
</feature>
<sequence length="210" mass="21655">MSPRGVAIPDVRERLFAAAEQVLAREGPGALTSRAITGEAGCSKGLLHAHFSGLDEFVAELCLDRFARTARQAEELQGRVGQGTVAGNLVTVAGALLASAGPTIAGLAMTRPPAFLRIREALEAGAPGFDAMQDAVTAYLDAERRLGRIADGTDTASVALALVGTVHHLLMTGWAGAPDPRERTERLVALLVGPAGDRPRGEPGTGSAAD</sequence>
<dbReference type="InterPro" id="IPR001647">
    <property type="entry name" value="HTH_TetR"/>
</dbReference>
<dbReference type="SUPFAM" id="SSF46689">
    <property type="entry name" value="Homeodomain-like"/>
    <property type="match status" value="1"/>
</dbReference>
<gene>
    <name evidence="6" type="ORF">GCM10010211_48010</name>
</gene>
<reference evidence="7" key="1">
    <citation type="journal article" date="2019" name="Int. J. Syst. Evol. Microbiol.">
        <title>The Global Catalogue of Microorganisms (GCM) 10K type strain sequencing project: providing services to taxonomists for standard genome sequencing and annotation.</title>
        <authorList>
            <consortium name="The Broad Institute Genomics Platform"/>
            <consortium name="The Broad Institute Genome Sequencing Center for Infectious Disease"/>
            <person name="Wu L."/>
            <person name="Ma J."/>
        </authorList>
    </citation>
    <scope>NUCLEOTIDE SEQUENCE [LARGE SCALE GENOMIC DNA]</scope>
    <source>
        <strain evidence="7">JCM 3399</strain>
    </source>
</reference>
<evidence type="ECO:0000313" key="6">
    <source>
        <dbReference type="EMBL" id="GGU76390.1"/>
    </source>
</evidence>
<dbReference type="Pfam" id="PF00440">
    <property type="entry name" value="TetR_N"/>
    <property type="match status" value="1"/>
</dbReference>
<dbReference type="Proteomes" id="UP000654471">
    <property type="component" value="Unassembled WGS sequence"/>
</dbReference>
<organism evidence="6 7">
    <name type="scientific">Streptomyces albospinus</name>
    <dbReference type="NCBI Taxonomy" id="285515"/>
    <lineage>
        <taxon>Bacteria</taxon>
        <taxon>Bacillati</taxon>
        <taxon>Actinomycetota</taxon>
        <taxon>Actinomycetes</taxon>
        <taxon>Kitasatosporales</taxon>
        <taxon>Streptomycetaceae</taxon>
        <taxon>Streptomyces</taxon>
    </lineage>
</organism>
<dbReference type="InterPro" id="IPR009057">
    <property type="entry name" value="Homeodomain-like_sf"/>
</dbReference>
<evidence type="ECO:0000256" key="2">
    <source>
        <dbReference type="ARBA" id="ARBA00023125"/>
    </source>
</evidence>
<keyword evidence="1" id="KW-0805">Transcription regulation</keyword>
<protein>
    <submittedName>
        <fullName evidence="6">TetR family transcriptional regulator</fullName>
    </submittedName>
</protein>
<evidence type="ECO:0000256" key="3">
    <source>
        <dbReference type="ARBA" id="ARBA00023163"/>
    </source>
</evidence>
<keyword evidence="3" id="KW-0804">Transcription</keyword>
<dbReference type="SUPFAM" id="SSF48498">
    <property type="entry name" value="Tetracyclin repressor-like, C-terminal domain"/>
    <property type="match status" value="1"/>
</dbReference>